<dbReference type="GO" id="GO:0071978">
    <property type="term" value="P:bacterial-type flagellum-dependent swarming motility"/>
    <property type="evidence" value="ECO:0007669"/>
    <property type="project" value="TreeGrafter"/>
</dbReference>
<dbReference type="PANTHER" id="PTHR30435">
    <property type="entry name" value="FLAGELLAR PROTEIN"/>
    <property type="match status" value="1"/>
</dbReference>
<dbReference type="InterPro" id="IPR010930">
    <property type="entry name" value="Flg_bb/hook_C_dom"/>
</dbReference>
<dbReference type="InterPro" id="IPR037058">
    <property type="entry name" value="Falgellar_hook_FlgE_sf"/>
</dbReference>
<dbReference type="InterPro" id="IPR053967">
    <property type="entry name" value="LlgE_F_G-like_D1"/>
</dbReference>
<dbReference type="NCBIfam" id="TIGR03506">
    <property type="entry name" value="FlgEFG_subfam"/>
    <property type="match status" value="1"/>
</dbReference>
<dbReference type="InterPro" id="IPR020013">
    <property type="entry name" value="Flagellar_FlgE/F/G"/>
</dbReference>
<dbReference type="SUPFAM" id="SSF117143">
    <property type="entry name" value="Flagellar hook protein flgE"/>
    <property type="match status" value="1"/>
</dbReference>
<comment type="caution">
    <text evidence="9">The sequence shown here is derived from an EMBL/GenBank/DDBJ whole genome shotgun (WGS) entry which is preliminary data.</text>
</comment>
<accession>A0A328YUM0</accession>
<dbReference type="RefSeq" id="WP_111880014.1">
    <property type="nucleotide sequence ID" value="NZ_CBCSGC010000044.1"/>
</dbReference>
<gene>
    <name evidence="9" type="ORF">AX018_104215</name>
</gene>
<dbReference type="AlphaFoldDB" id="A0A328YUM0"/>
<dbReference type="Pfam" id="PF22692">
    <property type="entry name" value="LlgE_F_G_D1"/>
    <property type="match status" value="1"/>
</dbReference>
<dbReference type="EMBL" id="QLTA01000042">
    <property type="protein sequence ID" value="RAR76833.1"/>
    <property type="molecule type" value="Genomic_DNA"/>
</dbReference>
<keyword evidence="4 5" id="KW-0975">Bacterial flagellum</keyword>
<reference evidence="9 10" key="1">
    <citation type="submission" date="2018-06" db="EMBL/GenBank/DDBJ databases">
        <title>Genomic Encyclopedia of Archaeal and Bacterial Type Strains, Phase II (KMG-II): from individual species to whole genera.</title>
        <authorList>
            <person name="Goeker M."/>
        </authorList>
    </citation>
    <scope>NUCLEOTIDE SEQUENCE [LARGE SCALE GENOMIC DNA]</scope>
    <source>
        <strain evidence="9 10">CFPB 3232</strain>
    </source>
</reference>
<evidence type="ECO:0000259" key="8">
    <source>
        <dbReference type="Pfam" id="PF22692"/>
    </source>
</evidence>
<comment type="similarity">
    <text evidence="2 5">Belongs to the flagella basal body rod proteins family.</text>
</comment>
<organism evidence="9 10">
    <name type="scientific">Paracidovorax anthurii</name>
    <dbReference type="NCBI Taxonomy" id="78229"/>
    <lineage>
        <taxon>Bacteria</taxon>
        <taxon>Pseudomonadati</taxon>
        <taxon>Pseudomonadota</taxon>
        <taxon>Betaproteobacteria</taxon>
        <taxon>Burkholderiales</taxon>
        <taxon>Comamonadaceae</taxon>
        <taxon>Paracidovorax</taxon>
    </lineage>
</organism>
<sequence>MSFDIALSGLSAINDQLETISHNLANTGTYGYKSNRANFSSLYAGQQAMGVEVGSTTQSIALGGNAQNTGRDLDAMIQGRGFFMTRSTAGETVYTRVGIFGTDTSGYVVDSFGRRLQGYAQVYDTAGRPVEGTLGAMGDLKLRDGQISAQATSTLRYVGNLSSDWTVPTVATFDATNAQSYNGTASTVVYDSLGTKHTVSQYFVKTAAGVTVHYSFDGTAQTTTTDMTFDTKGQLTAPTGPVSLAIPTIAGADALTVAIDYTGTTQFGGATTTLTNAANGYASGVLTGVQIDETGAVMGIYSNGMKQSAGTIALATFPNEEGLAPVSDTAWTASTASGSPVFSTPGTGIAGTLKSGSLEQSNVDMSTQLVMLMTAQRNYQANTKVISTQSAMVQSLMQAI</sequence>
<dbReference type="Pfam" id="PF06429">
    <property type="entry name" value="Flg_bbr_C"/>
    <property type="match status" value="1"/>
</dbReference>
<evidence type="ECO:0000259" key="6">
    <source>
        <dbReference type="Pfam" id="PF06429"/>
    </source>
</evidence>
<protein>
    <recommendedName>
        <fullName evidence="3 5">Flagellar hook protein FlgE</fullName>
    </recommendedName>
</protein>
<dbReference type="InterPro" id="IPR011491">
    <property type="entry name" value="FlgE_D2"/>
</dbReference>
<keyword evidence="10" id="KW-1185">Reference proteome</keyword>
<evidence type="ECO:0000256" key="1">
    <source>
        <dbReference type="ARBA" id="ARBA00004117"/>
    </source>
</evidence>
<comment type="function">
    <text evidence="5">A flexible structure which links the flagellar filament to the drive apparatus in the basal body.</text>
</comment>
<feature type="domain" description="Flagellar hook protein FlgE D2" evidence="7">
    <location>
        <begin position="160"/>
        <end position="281"/>
    </location>
</feature>
<dbReference type="OrthoDB" id="8578401at2"/>
<keyword evidence="9" id="KW-0282">Flagellum</keyword>
<comment type="subcellular location">
    <subcellularLocation>
        <location evidence="1 5">Bacterial flagellum basal body</location>
    </subcellularLocation>
</comment>
<evidence type="ECO:0000256" key="3">
    <source>
        <dbReference type="ARBA" id="ARBA00019015"/>
    </source>
</evidence>
<evidence type="ECO:0000259" key="7">
    <source>
        <dbReference type="Pfam" id="PF07559"/>
    </source>
</evidence>
<dbReference type="PANTHER" id="PTHR30435:SF1">
    <property type="entry name" value="FLAGELLAR HOOK PROTEIN FLGE"/>
    <property type="match status" value="1"/>
</dbReference>
<dbReference type="Pfam" id="PF07559">
    <property type="entry name" value="FlgE_D2"/>
    <property type="match status" value="1"/>
</dbReference>
<dbReference type="Gene3D" id="2.60.98.20">
    <property type="entry name" value="Flagellar hook protein FlgE"/>
    <property type="match status" value="1"/>
</dbReference>
<evidence type="ECO:0000256" key="4">
    <source>
        <dbReference type="ARBA" id="ARBA00023143"/>
    </source>
</evidence>
<feature type="domain" description="Flagellar hook protein FlgE/F/G-like D1" evidence="8">
    <location>
        <begin position="76"/>
        <end position="124"/>
    </location>
</feature>
<feature type="domain" description="Flagellar basal-body/hook protein C-terminal" evidence="6">
    <location>
        <begin position="355"/>
        <end position="398"/>
    </location>
</feature>
<evidence type="ECO:0000313" key="10">
    <source>
        <dbReference type="Proteomes" id="UP000248856"/>
    </source>
</evidence>
<proteinExistence type="inferred from homology"/>
<evidence type="ECO:0000313" key="9">
    <source>
        <dbReference type="EMBL" id="RAR76833.1"/>
    </source>
</evidence>
<name>A0A328YUM0_9BURK</name>
<keyword evidence="9" id="KW-0969">Cilium</keyword>
<dbReference type="GO" id="GO:0009425">
    <property type="term" value="C:bacterial-type flagellum basal body"/>
    <property type="evidence" value="ECO:0007669"/>
    <property type="project" value="UniProtKB-SubCell"/>
</dbReference>
<dbReference type="GO" id="GO:0009424">
    <property type="term" value="C:bacterial-type flagellum hook"/>
    <property type="evidence" value="ECO:0007669"/>
    <property type="project" value="TreeGrafter"/>
</dbReference>
<evidence type="ECO:0000256" key="2">
    <source>
        <dbReference type="ARBA" id="ARBA00009677"/>
    </source>
</evidence>
<evidence type="ECO:0000256" key="5">
    <source>
        <dbReference type="RuleBase" id="RU362116"/>
    </source>
</evidence>
<keyword evidence="9" id="KW-0966">Cell projection</keyword>
<dbReference type="Proteomes" id="UP000248856">
    <property type="component" value="Unassembled WGS sequence"/>
</dbReference>
<dbReference type="GO" id="GO:0005829">
    <property type="term" value="C:cytosol"/>
    <property type="evidence" value="ECO:0007669"/>
    <property type="project" value="TreeGrafter"/>
</dbReference>
<dbReference type="InterPro" id="IPR037925">
    <property type="entry name" value="FlgE/F/G-like"/>
</dbReference>